<protein>
    <submittedName>
        <fullName evidence="1">Uncharacterized protein</fullName>
    </submittedName>
</protein>
<organism evidence="1 2">
    <name type="scientific">Petrolisthes manimaculis</name>
    <dbReference type="NCBI Taxonomy" id="1843537"/>
    <lineage>
        <taxon>Eukaryota</taxon>
        <taxon>Metazoa</taxon>
        <taxon>Ecdysozoa</taxon>
        <taxon>Arthropoda</taxon>
        <taxon>Crustacea</taxon>
        <taxon>Multicrustacea</taxon>
        <taxon>Malacostraca</taxon>
        <taxon>Eumalacostraca</taxon>
        <taxon>Eucarida</taxon>
        <taxon>Decapoda</taxon>
        <taxon>Pleocyemata</taxon>
        <taxon>Anomura</taxon>
        <taxon>Galatheoidea</taxon>
        <taxon>Porcellanidae</taxon>
        <taxon>Petrolisthes</taxon>
    </lineage>
</organism>
<sequence length="66" mass="7284">MRRQRTRTSRVMMRQGTPGFFQCLVLGGGAQHNTTHRPALLCSALLCSGPQHFITPGEKIVSEGKM</sequence>
<name>A0AAE1NYA7_9EUCA</name>
<dbReference type="EMBL" id="JAWZYT010003538">
    <property type="protein sequence ID" value="KAK4297953.1"/>
    <property type="molecule type" value="Genomic_DNA"/>
</dbReference>
<dbReference type="Proteomes" id="UP001292094">
    <property type="component" value="Unassembled WGS sequence"/>
</dbReference>
<evidence type="ECO:0000313" key="1">
    <source>
        <dbReference type="EMBL" id="KAK4297953.1"/>
    </source>
</evidence>
<reference evidence="1" key="1">
    <citation type="submission" date="2023-11" db="EMBL/GenBank/DDBJ databases">
        <title>Genome assemblies of two species of porcelain crab, Petrolisthes cinctipes and Petrolisthes manimaculis (Anomura: Porcellanidae).</title>
        <authorList>
            <person name="Angst P."/>
        </authorList>
    </citation>
    <scope>NUCLEOTIDE SEQUENCE</scope>
    <source>
        <strain evidence="1">PB745_02</strain>
        <tissue evidence="1">Gill</tissue>
    </source>
</reference>
<evidence type="ECO:0000313" key="2">
    <source>
        <dbReference type="Proteomes" id="UP001292094"/>
    </source>
</evidence>
<keyword evidence="2" id="KW-1185">Reference proteome</keyword>
<dbReference type="AlphaFoldDB" id="A0AAE1NYA7"/>
<gene>
    <name evidence="1" type="ORF">Pmani_029664</name>
</gene>
<comment type="caution">
    <text evidence="1">The sequence shown here is derived from an EMBL/GenBank/DDBJ whole genome shotgun (WGS) entry which is preliminary data.</text>
</comment>
<proteinExistence type="predicted"/>
<accession>A0AAE1NYA7</accession>